<proteinExistence type="predicted"/>
<name>A0ACB9G4H5_CICIN</name>
<reference evidence="1 2" key="2">
    <citation type="journal article" date="2022" name="Mol. Ecol. Resour.">
        <title>The genomes of chicory, endive, great burdock and yacon provide insights into Asteraceae paleo-polyploidization history and plant inulin production.</title>
        <authorList>
            <person name="Fan W."/>
            <person name="Wang S."/>
            <person name="Wang H."/>
            <person name="Wang A."/>
            <person name="Jiang F."/>
            <person name="Liu H."/>
            <person name="Zhao H."/>
            <person name="Xu D."/>
            <person name="Zhang Y."/>
        </authorList>
    </citation>
    <scope>NUCLEOTIDE SEQUENCE [LARGE SCALE GENOMIC DNA]</scope>
    <source>
        <strain evidence="2">cv. Punajuju</strain>
        <tissue evidence="1">Leaves</tissue>
    </source>
</reference>
<keyword evidence="2" id="KW-1185">Reference proteome</keyword>
<protein>
    <submittedName>
        <fullName evidence="1">Uncharacterized protein</fullName>
    </submittedName>
</protein>
<evidence type="ECO:0000313" key="1">
    <source>
        <dbReference type="EMBL" id="KAI3778439.1"/>
    </source>
</evidence>
<comment type="caution">
    <text evidence="1">The sequence shown here is derived from an EMBL/GenBank/DDBJ whole genome shotgun (WGS) entry which is preliminary data.</text>
</comment>
<evidence type="ECO:0000313" key="2">
    <source>
        <dbReference type="Proteomes" id="UP001055811"/>
    </source>
</evidence>
<reference evidence="2" key="1">
    <citation type="journal article" date="2022" name="Mol. Ecol. Resour.">
        <title>The genomes of chicory, endive, great burdock and yacon provide insights into Asteraceae palaeo-polyploidization history and plant inulin production.</title>
        <authorList>
            <person name="Fan W."/>
            <person name="Wang S."/>
            <person name="Wang H."/>
            <person name="Wang A."/>
            <person name="Jiang F."/>
            <person name="Liu H."/>
            <person name="Zhao H."/>
            <person name="Xu D."/>
            <person name="Zhang Y."/>
        </authorList>
    </citation>
    <scope>NUCLEOTIDE SEQUENCE [LARGE SCALE GENOMIC DNA]</scope>
    <source>
        <strain evidence="2">cv. Punajuju</strain>
    </source>
</reference>
<organism evidence="1 2">
    <name type="scientific">Cichorium intybus</name>
    <name type="common">Chicory</name>
    <dbReference type="NCBI Taxonomy" id="13427"/>
    <lineage>
        <taxon>Eukaryota</taxon>
        <taxon>Viridiplantae</taxon>
        <taxon>Streptophyta</taxon>
        <taxon>Embryophyta</taxon>
        <taxon>Tracheophyta</taxon>
        <taxon>Spermatophyta</taxon>
        <taxon>Magnoliopsida</taxon>
        <taxon>eudicotyledons</taxon>
        <taxon>Gunneridae</taxon>
        <taxon>Pentapetalae</taxon>
        <taxon>asterids</taxon>
        <taxon>campanulids</taxon>
        <taxon>Asterales</taxon>
        <taxon>Asteraceae</taxon>
        <taxon>Cichorioideae</taxon>
        <taxon>Cichorieae</taxon>
        <taxon>Cichoriinae</taxon>
        <taxon>Cichorium</taxon>
    </lineage>
</organism>
<accession>A0ACB9G4H5</accession>
<sequence length="794" mass="90474">MESTKTAMEAFEKLEKVGEGTYGKVYRARERATGKIIALKKTKLHEDDEGVPPTTLREISILRMLSRDPHVVKLMDVKQGVNKDGKTVLYLVFEYMETDLKKFIRSFRQTGENIPPNVVKCLMYQLCKGVAFCHAHGVLHRDLKPHNLLMDKKTLMLKIADLGLARAFTLPIKKYTHEILTLWYRAPEVLLGATHYSTAVDMWSVGCIFAELVTKTALFAGDSELQQLLHIFRLLGTPNEEIWPGVSKLKDWHEYPQWKPKLISTSVPNLDEDGLNLLSQMLEYEPSKRISAKKAMEHPYFDDLDKTHLQRISMDQRDVEMEDTEKLLEDEVVKNQLNEKETGDKQEESSDIQIPNENVVNQENPSKEEKEEMHPNKSEQESPVNETHDSKKDAKSINDDKIHEGNKDATSMEDDKVHDDTKDATTMDEDKNDVGNKDDDNDASIKMPENNNEGDEKHQELVTSNALVIHSPNKAEDHIVETLKNELEDTKMDEGYESGTADDQETFMKEVEAFYKEKNLEFKPPKFYGQPLNCLKLWRAVIKLGGYDRVTGSKWWRQVGESFHPPKTCTTVSWTFRQFYEKALLEYERYKTQTGEVELPLATVYPEAPIVENEANGHQTPGSGRARRDAAARAMQGWHAQRLLGFGEEKNSNNSQKREKSLKSIGSLKQKRPSEVEHSVKAVRTETSRQVVTTVADVGPPANWVKINVRETKDCFEVYALVPGLLREEVRVQSDPAGRLVITGQPEQLDNPWGIAAFKKVISLPSRIDPLRTSAIVSLHGRLLVRVPFEQSNI</sequence>
<dbReference type="Proteomes" id="UP001055811">
    <property type="component" value="Linkage Group LG02"/>
</dbReference>
<gene>
    <name evidence="1" type="ORF">L2E82_07732</name>
</gene>
<dbReference type="EMBL" id="CM042010">
    <property type="protein sequence ID" value="KAI3778439.1"/>
    <property type="molecule type" value="Genomic_DNA"/>
</dbReference>